<keyword evidence="4" id="KW-1185">Reference proteome</keyword>
<dbReference type="PANTHER" id="PTHR34826">
    <property type="entry name" value="UPF0590 PROTEIN C409.17C"/>
    <property type="match status" value="1"/>
</dbReference>
<accession>A0A4R0R2Y0</accession>
<comment type="caution">
    <text evidence="3">The sequence shown here is derived from an EMBL/GenBank/DDBJ whole genome shotgun (WGS) entry which is preliminary data.</text>
</comment>
<name>A0A4R0R2Y0_9APHY</name>
<sequence>MPRRLRLLAGPNFHDLTPITANSEDGFRIETEDFEGTIVVRLKGFPGADGRDEERDEKDQDDDAEGNAEEKTEDKNSSVPYFEHAAREGKSWSIQVQGRFLQPYTADDILAGTAFDRPLSLPWGFSAVTAFWQYMDPTLELDMYSATPSALSPLITTMPHFAHTRVPGEREPPAFPPMDVLVDDLYELRYADDVQDQWKQGVDRKLHFKNQKRRKGVSFGPEDLITADFVHGHLDITPESVSIQVPGGFSFDMMQYWDGSPVRFICCERGKKGESVNGTPWGKVFWCVAIDTVDEELVDPGDPASTESSSSSVE</sequence>
<dbReference type="Proteomes" id="UP000292702">
    <property type="component" value="Unassembled WGS sequence"/>
</dbReference>
<dbReference type="PANTHER" id="PTHR34826:SF2">
    <property type="entry name" value="UPF0590 PROTEIN C409.17C"/>
    <property type="match status" value="1"/>
</dbReference>
<evidence type="ECO:0000259" key="2">
    <source>
        <dbReference type="Pfam" id="PF08588"/>
    </source>
</evidence>
<evidence type="ECO:0000313" key="4">
    <source>
        <dbReference type="Proteomes" id="UP000292702"/>
    </source>
</evidence>
<dbReference type="Pfam" id="PF08588">
    <property type="entry name" value="Duc1"/>
    <property type="match status" value="1"/>
</dbReference>
<dbReference type="AlphaFoldDB" id="A0A4R0R2Y0"/>
<gene>
    <name evidence="3" type="ORF">EIP91_008405</name>
</gene>
<dbReference type="InterPro" id="IPR013897">
    <property type="entry name" value="Duc1"/>
</dbReference>
<protein>
    <recommendedName>
        <fullName evidence="2">Domain of unknown function at the cortex 1 domain-containing protein</fullName>
    </recommendedName>
</protein>
<feature type="compositionally biased region" description="Acidic residues" evidence="1">
    <location>
        <begin position="54"/>
        <end position="67"/>
    </location>
</feature>
<evidence type="ECO:0000313" key="3">
    <source>
        <dbReference type="EMBL" id="TCD61470.1"/>
    </source>
</evidence>
<feature type="domain" description="Domain of unknown function at the cortex 1" evidence="2">
    <location>
        <begin position="4"/>
        <end position="291"/>
    </location>
</feature>
<dbReference type="EMBL" id="RWJN01000464">
    <property type="protein sequence ID" value="TCD61470.1"/>
    <property type="molecule type" value="Genomic_DNA"/>
</dbReference>
<feature type="region of interest" description="Disordered" evidence="1">
    <location>
        <begin position="45"/>
        <end position="80"/>
    </location>
</feature>
<proteinExistence type="predicted"/>
<organism evidence="3 4">
    <name type="scientific">Steccherinum ochraceum</name>
    <dbReference type="NCBI Taxonomy" id="92696"/>
    <lineage>
        <taxon>Eukaryota</taxon>
        <taxon>Fungi</taxon>
        <taxon>Dikarya</taxon>
        <taxon>Basidiomycota</taxon>
        <taxon>Agaricomycotina</taxon>
        <taxon>Agaricomycetes</taxon>
        <taxon>Polyporales</taxon>
        <taxon>Steccherinaceae</taxon>
        <taxon>Steccherinum</taxon>
    </lineage>
</organism>
<evidence type="ECO:0000256" key="1">
    <source>
        <dbReference type="SAM" id="MobiDB-lite"/>
    </source>
</evidence>
<reference evidence="3 4" key="1">
    <citation type="submission" date="2018-11" db="EMBL/GenBank/DDBJ databases">
        <title>Genome assembly of Steccherinum ochraceum LE-BIN_3174, the white-rot fungus of the Steccherinaceae family (The Residual Polyporoid clade, Polyporales, Basidiomycota).</title>
        <authorList>
            <person name="Fedorova T.V."/>
            <person name="Glazunova O.A."/>
            <person name="Landesman E.O."/>
            <person name="Moiseenko K.V."/>
            <person name="Psurtseva N.V."/>
            <person name="Savinova O.S."/>
            <person name="Shakhova N.V."/>
            <person name="Tyazhelova T.V."/>
            <person name="Vasina D.V."/>
        </authorList>
    </citation>
    <scope>NUCLEOTIDE SEQUENCE [LARGE SCALE GENOMIC DNA]</scope>
    <source>
        <strain evidence="3 4">LE-BIN_3174</strain>
    </source>
</reference>
<dbReference type="OrthoDB" id="2119945at2759"/>